<feature type="compositionally biased region" description="Basic and acidic residues" evidence="1">
    <location>
        <begin position="42"/>
        <end position="51"/>
    </location>
</feature>
<feature type="region of interest" description="Disordered" evidence="1">
    <location>
        <begin position="42"/>
        <end position="64"/>
    </location>
</feature>
<dbReference type="AlphaFoldDB" id="A0A451ATD5"/>
<reference evidence="2" key="1">
    <citation type="submission" date="2019-02" db="EMBL/GenBank/DDBJ databases">
        <authorList>
            <person name="Gruber-Vodicka R. H."/>
            <person name="Seah K. B. B."/>
        </authorList>
    </citation>
    <scope>NUCLEOTIDE SEQUENCE</scope>
    <source>
        <strain evidence="3">BECK_BY19</strain>
        <strain evidence="2">BECK_BY8</strain>
    </source>
</reference>
<gene>
    <name evidence="2" type="ORF">BECKUNK1418G_GA0071005_13572</name>
    <name evidence="3" type="ORF">BECKUNK1418H_GA0071006_13402</name>
</gene>
<dbReference type="EMBL" id="CAADGD010000340">
    <property type="protein sequence ID" value="VFK73878.1"/>
    <property type="molecule type" value="Genomic_DNA"/>
</dbReference>
<protein>
    <submittedName>
        <fullName evidence="2">Uncharacterized protein</fullName>
    </submittedName>
</protein>
<evidence type="ECO:0000256" key="1">
    <source>
        <dbReference type="SAM" id="MobiDB-lite"/>
    </source>
</evidence>
<name>A0A451ATD5_9GAMM</name>
<dbReference type="EMBL" id="CAADFZ010000357">
    <property type="protein sequence ID" value="VFK69314.1"/>
    <property type="molecule type" value="Genomic_DNA"/>
</dbReference>
<proteinExistence type="predicted"/>
<evidence type="ECO:0000313" key="3">
    <source>
        <dbReference type="EMBL" id="VFK73878.1"/>
    </source>
</evidence>
<accession>A0A451ATD5</accession>
<evidence type="ECO:0000313" key="2">
    <source>
        <dbReference type="EMBL" id="VFK69314.1"/>
    </source>
</evidence>
<organism evidence="2">
    <name type="scientific">Candidatus Kentrum sp. UNK</name>
    <dbReference type="NCBI Taxonomy" id="2126344"/>
    <lineage>
        <taxon>Bacteria</taxon>
        <taxon>Pseudomonadati</taxon>
        <taxon>Pseudomonadota</taxon>
        <taxon>Gammaproteobacteria</taxon>
        <taxon>Candidatus Kentrum</taxon>
    </lineage>
</organism>
<sequence>MSTPMNNSENLALQWDIARIQADMTNLDARVDHLYREAIDYHSREGERETPTEAGWDGADARVT</sequence>